<name>A0A4C1Y044_EUMVA</name>
<protein>
    <submittedName>
        <fullName evidence="2">Uncharacterized protein</fullName>
    </submittedName>
</protein>
<dbReference type="EMBL" id="BGZK01001003">
    <property type="protein sequence ID" value="GBP68182.1"/>
    <property type="molecule type" value="Genomic_DNA"/>
</dbReference>
<organism evidence="2 3">
    <name type="scientific">Eumeta variegata</name>
    <name type="common">Bagworm moth</name>
    <name type="synonym">Eumeta japonica</name>
    <dbReference type="NCBI Taxonomy" id="151549"/>
    <lineage>
        <taxon>Eukaryota</taxon>
        <taxon>Metazoa</taxon>
        <taxon>Ecdysozoa</taxon>
        <taxon>Arthropoda</taxon>
        <taxon>Hexapoda</taxon>
        <taxon>Insecta</taxon>
        <taxon>Pterygota</taxon>
        <taxon>Neoptera</taxon>
        <taxon>Endopterygota</taxon>
        <taxon>Lepidoptera</taxon>
        <taxon>Glossata</taxon>
        <taxon>Ditrysia</taxon>
        <taxon>Tineoidea</taxon>
        <taxon>Psychidae</taxon>
        <taxon>Oiketicinae</taxon>
        <taxon>Eumeta</taxon>
    </lineage>
</organism>
<reference evidence="2 3" key="1">
    <citation type="journal article" date="2019" name="Commun. Biol.">
        <title>The bagworm genome reveals a unique fibroin gene that provides high tensile strength.</title>
        <authorList>
            <person name="Kono N."/>
            <person name="Nakamura H."/>
            <person name="Ohtoshi R."/>
            <person name="Tomita M."/>
            <person name="Numata K."/>
            <person name="Arakawa K."/>
        </authorList>
    </citation>
    <scope>NUCLEOTIDE SEQUENCE [LARGE SCALE GENOMIC DNA]</scope>
</reference>
<comment type="caution">
    <text evidence="2">The sequence shown here is derived from an EMBL/GenBank/DDBJ whole genome shotgun (WGS) entry which is preliminary data.</text>
</comment>
<proteinExistence type="predicted"/>
<evidence type="ECO:0000313" key="2">
    <source>
        <dbReference type="EMBL" id="GBP68182.1"/>
    </source>
</evidence>
<feature type="region of interest" description="Disordered" evidence="1">
    <location>
        <begin position="1"/>
        <end position="34"/>
    </location>
</feature>
<sequence length="210" mass="23356">MIPSQRSPLGITIRAHGARAPDPRSNAEAVHTPTFSASSEQFTCGRAVVDRLEPKLDVCIRIFNAFKQKIQVEMWAHKATAEAGGRRRCRICSAKEGRGQPRPAPAPPALVARDRLAVGDLRLRRPTKRAAHRSHPYFKPLRSSIDHNIRLRQLLDHNDLTVALSFDTPKKVLRGRRPSATTALIVLHERHADARTSCVPGQVRVGLRAM</sequence>
<evidence type="ECO:0000313" key="3">
    <source>
        <dbReference type="Proteomes" id="UP000299102"/>
    </source>
</evidence>
<accession>A0A4C1Y044</accession>
<evidence type="ECO:0000256" key="1">
    <source>
        <dbReference type="SAM" id="MobiDB-lite"/>
    </source>
</evidence>
<dbReference type="Proteomes" id="UP000299102">
    <property type="component" value="Unassembled WGS sequence"/>
</dbReference>
<dbReference type="AlphaFoldDB" id="A0A4C1Y044"/>
<gene>
    <name evidence="2" type="ORF">EVAR_23333_1</name>
</gene>
<keyword evidence="3" id="KW-1185">Reference proteome</keyword>